<sequence length="177" mass="20394">MNRTAQCLRSSLLASAFALLTGHARPLEAMTADTVNSIDVERWVESGTDDVRRLAAPVPQLLFSHPVWLTGEELRPFQERLTLDAKLTDLTHMPGMWNQAFAELLTTEGLLITERPNEPVQGNFWLHYSYYEDKLWESFWRKHLPVPSVIRSTAFTPELLQEHGALYWNTSMRFCSF</sequence>
<dbReference type="Proteomes" id="UP001596052">
    <property type="component" value="Unassembled WGS sequence"/>
</dbReference>
<evidence type="ECO:0000313" key="3">
    <source>
        <dbReference type="Proteomes" id="UP001596052"/>
    </source>
</evidence>
<organism evidence="2 3">
    <name type="scientific">Prosthecobacter fluviatilis</name>
    <dbReference type="NCBI Taxonomy" id="445931"/>
    <lineage>
        <taxon>Bacteria</taxon>
        <taxon>Pseudomonadati</taxon>
        <taxon>Verrucomicrobiota</taxon>
        <taxon>Verrucomicrobiia</taxon>
        <taxon>Verrucomicrobiales</taxon>
        <taxon>Verrucomicrobiaceae</taxon>
        <taxon>Prosthecobacter</taxon>
    </lineage>
</organism>
<feature type="signal peptide" evidence="1">
    <location>
        <begin position="1"/>
        <end position="29"/>
    </location>
</feature>
<reference evidence="3" key="1">
    <citation type="journal article" date="2019" name="Int. J. Syst. Evol. Microbiol.">
        <title>The Global Catalogue of Microorganisms (GCM) 10K type strain sequencing project: providing services to taxonomists for standard genome sequencing and annotation.</title>
        <authorList>
            <consortium name="The Broad Institute Genomics Platform"/>
            <consortium name="The Broad Institute Genome Sequencing Center for Infectious Disease"/>
            <person name="Wu L."/>
            <person name="Ma J."/>
        </authorList>
    </citation>
    <scope>NUCLEOTIDE SEQUENCE [LARGE SCALE GENOMIC DNA]</scope>
    <source>
        <strain evidence="3">CGMCC 4.1469</strain>
    </source>
</reference>
<comment type="caution">
    <text evidence="2">The sequence shown here is derived from an EMBL/GenBank/DDBJ whole genome shotgun (WGS) entry which is preliminary data.</text>
</comment>
<evidence type="ECO:0000256" key="1">
    <source>
        <dbReference type="SAM" id="SignalP"/>
    </source>
</evidence>
<feature type="chain" id="PRO_5046635328" evidence="1">
    <location>
        <begin position="30"/>
        <end position="177"/>
    </location>
</feature>
<evidence type="ECO:0000313" key="2">
    <source>
        <dbReference type="EMBL" id="MFC5456652.1"/>
    </source>
</evidence>
<gene>
    <name evidence="2" type="ORF">ACFQDI_17435</name>
</gene>
<accession>A0ABW0KVQ7</accession>
<name>A0ABW0KVQ7_9BACT</name>
<dbReference type="EMBL" id="JBHSMQ010000006">
    <property type="protein sequence ID" value="MFC5456652.1"/>
    <property type="molecule type" value="Genomic_DNA"/>
</dbReference>
<protein>
    <submittedName>
        <fullName evidence="2">Uncharacterized protein</fullName>
    </submittedName>
</protein>
<keyword evidence="1" id="KW-0732">Signal</keyword>
<dbReference type="RefSeq" id="WP_377169102.1">
    <property type="nucleotide sequence ID" value="NZ_JBHSMQ010000006.1"/>
</dbReference>
<proteinExistence type="predicted"/>
<keyword evidence="3" id="KW-1185">Reference proteome</keyword>